<keyword evidence="3" id="KW-1185">Reference proteome</keyword>
<gene>
    <name evidence="2" type="ORF">TNIN_97361</name>
</gene>
<dbReference type="EMBL" id="BMAV01002965">
    <property type="protein sequence ID" value="GFY42237.1"/>
    <property type="molecule type" value="Genomic_DNA"/>
</dbReference>
<proteinExistence type="predicted"/>
<accession>A0A8X6WX66</accession>
<sequence>MGTVIQNECKGTVFAAVILFWKSSAPHPRCHYEKKIFMNIVLLFSVLHSCRWSPNLFPCCSSPRQSESRESPKEKKSKLCLSAF</sequence>
<dbReference type="Proteomes" id="UP000886998">
    <property type="component" value="Unassembled WGS sequence"/>
</dbReference>
<evidence type="ECO:0000313" key="3">
    <source>
        <dbReference type="Proteomes" id="UP000886998"/>
    </source>
</evidence>
<protein>
    <submittedName>
        <fullName evidence="2">Uncharacterized protein</fullName>
    </submittedName>
</protein>
<organism evidence="2 3">
    <name type="scientific">Trichonephila inaurata madagascariensis</name>
    <dbReference type="NCBI Taxonomy" id="2747483"/>
    <lineage>
        <taxon>Eukaryota</taxon>
        <taxon>Metazoa</taxon>
        <taxon>Ecdysozoa</taxon>
        <taxon>Arthropoda</taxon>
        <taxon>Chelicerata</taxon>
        <taxon>Arachnida</taxon>
        <taxon>Araneae</taxon>
        <taxon>Araneomorphae</taxon>
        <taxon>Entelegynae</taxon>
        <taxon>Araneoidea</taxon>
        <taxon>Nephilidae</taxon>
        <taxon>Trichonephila</taxon>
        <taxon>Trichonephila inaurata</taxon>
    </lineage>
</organism>
<dbReference type="AlphaFoldDB" id="A0A8X6WX66"/>
<name>A0A8X6WX66_9ARAC</name>
<feature type="region of interest" description="Disordered" evidence="1">
    <location>
        <begin position="62"/>
        <end position="84"/>
    </location>
</feature>
<evidence type="ECO:0000313" key="2">
    <source>
        <dbReference type="EMBL" id="GFY42237.1"/>
    </source>
</evidence>
<reference evidence="2" key="1">
    <citation type="submission" date="2020-08" db="EMBL/GenBank/DDBJ databases">
        <title>Multicomponent nature underlies the extraordinary mechanical properties of spider dragline silk.</title>
        <authorList>
            <person name="Kono N."/>
            <person name="Nakamura H."/>
            <person name="Mori M."/>
            <person name="Yoshida Y."/>
            <person name="Ohtoshi R."/>
            <person name="Malay A.D."/>
            <person name="Moran D.A.P."/>
            <person name="Tomita M."/>
            <person name="Numata K."/>
            <person name="Arakawa K."/>
        </authorList>
    </citation>
    <scope>NUCLEOTIDE SEQUENCE</scope>
</reference>
<evidence type="ECO:0000256" key="1">
    <source>
        <dbReference type="SAM" id="MobiDB-lite"/>
    </source>
</evidence>
<comment type="caution">
    <text evidence="2">The sequence shown here is derived from an EMBL/GenBank/DDBJ whole genome shotgun (WGS) entry which is preliminary data.</text>
</comment>